<dbReference type="Pfam" id="PF13487">
    <property type="entry name" value="HD_5"/>
    <property type="match status" value="1"/>
</dbReference>
<dbReference type="InterPro" id="IPR021812">
    <property type="entry name" value="DUF3391"/>
</dbReference>
<dbReference type="Gene3D" id="1.10.3210.10">
    <property type="entry name" value="Hypothetical protein af1432"/>
    <property type="match status" value="1"/>
</dbReference>
<dbReference type="InterPro" id="IPR003607">
    <property type="entry name" value="HD/PDEase_dom"/>
</dbReference>
<accession>A0A7W5BE10</accession>
<dbReference type="PROSITE" id="PS51832">
    <property type="entry name" value="HD_GYP"/>
    <property type="match status" value="1"/>
</dbReference>
<dbReference type="PANTHER" id="PTHR43155">
    <property type="entry name" value="CYCLIC DI-GMP PHOSPHODIESTERASE PA4108-RELATED"/>
    <property type="match status" value="1"/>
</dbReference>
<feature type="domain" description="HD-GYP" evidence="2">
    <location>
        <begin position="137"/>
        <end position="334"/>
    </location>
</feature>
<dbReference type="NCBIfam" id="TIGR00277">
    <property type="entry name" value="HDIG"/>
    <property type="match status" value="1"/>
</dbReference>
<dbReference type="GO" id="GO:0016740">
    <property type="term" value="F:transferase activity"/>
    <property type="evidence" value="ECO:0007669"/>
    <property type="project" value="UniProtKB-KW"/>
</dbReference>
<evidence type="ECO:0000259" key="2">
    <source>
        <dbReference type="PROSITE" id="PS51832"/>
    </source>
</evidence>
<dbReference type="RefSeq" id="WP_183443131.1">
    <property type="nucleotide sequence ID" value="NZ_JACHXD010000016.1"/>
</dbReference>
<gene>
    <name evidence="3" type="ORF">FHS03_004490</name>
</gene>
<evidence type="ECO:0000259" key="1">
    <source>
        <dbReference type="PROSITE" id="PS51831"/>
    </source>
</evidence>
<dbReference type="SUPFAM" id="SSF109604">
    <property type="entry name" value="HD-domain/PDEase-like"/>
    <property type="match status" value="1"/>
</dbReference>
<dbReference type="InterPro" id="IPR037522">
    <property type="entry name" value="HD_GYP_dom"/>
</dbReference>
<keyword evidence="4" id="KW-1185">Reference proteome</keyword>
<keyword evidence="3" id="KW-0808">Transferase</keyword>
<dbReference type="EMBL" id="JACHXD010000016">
    <property type="protein sequence ID" value="MBB3121412.1"/>
    <property type="molecule type" value="Genomic_DNA"/>
</dbReference>
<reference evidence="3 4" key="1">
    <citation type="submission" date="2020-08" db="EMBL/GenBank/DDBJ databases">
        <title>Genomic Encyclopedia of Type Strains, Phase III (KMG-III): the genomes of soil and plant-associated and newly described type strains.</title>
        <authorList>
            <person name="Whitman W."/>
        </authorList>
    </citation>
    <scope>NUCLEOTIDE SEQUENCE [LARGE SCALE GENOMIC DNA]</scope>
    <source>
        <strain evidence="3 4">CECT 8897</strain>
    </source>
</reference>
<dbReference type="InterPro" id="IPR006675">
    <property type="entry name" value="HDIG_dom"/>
</dbReference>
<sequence>MLKKIPVEKVRQGMYMQQLCGSWLNSPFWQTSFAIDAPELVHQVRNCGVREIWIDVTRGLDVMEAAATMTAQPASAGSAPRFRFSNVDSTPVAEELERAARLVQHSKEAVNTMFNEARMGRLSNVASAMPLVEEIAASVLRNPGALISLVRLKQADDYTYLHSVAVCALMAALARQLGLDDEEIRECALGGLLHDIGKMAVPHNILNKPGKLTDAEFGAVKGHPAAGYSLLAEAQGASSIALDVCLHHHEKYDGSGYPHGLKGEEISRHARMGAICDVYDAITSDRPYKAGWCPAESLRKMAEWTKAGHFDPAIFNAFVKCIGIYPVGTLVRLRSGRLGVVLDNTKSLLQPLVRVFFSTKSTSYIPPENVDLALPGLQESIAAREDAATWNLRDIERYWLNPA</sequence>
<proteinExistence type="predicted"/>
<evidence type="ECO:0000313" key="3">
    <source>
        <dbReference type="EMBL" id="MBB3121412.1"/>
    </source>
</evidence>
<dbReference type="GO" id="GO:0008081">
    <property type="term" value="F:phosphoric diester hydrolase activity"/>
    <property type="evidence" value="ECO:0007669"/>
    <property type="project" value="UniProtKB-ARBA"/>
</dbReference>
<evidence type="ECO:0000313" key="4">
    <source>
        <dbReference type="Proteomes" id="UP000541535"/>
    </source>
</evidence>
<comment type="caution">
    <text evidence="3">The sequence shown here is derived from an EMBL/GenBank/DDBJ whole genome shotgun (WGS) entry which is preliminary data.</text>
</comment>
<dbReference type="AlphaFoldDB" id="A0A7W5BE10"/>
<protein>
    <submittedName>
        <fullName evidence="3">Putative nucleotidyltransferase with HDIG domain</fullName>
    </submittedName>
</protein>
<dbReference type="PANTHER" id="PTHR43155:SF2">
    <property type="entry name" value="CYCLIC DI-GMP PHOSPHODIESTERASE PA4108"/>
    <property type="match status" value="1"/>
</dbReference>
<dbReference type="Proteomes" id="UP000541535">
    <property type="component" value="Unassembled WGS sequence"/>
</dbReference>
<name>A0A7W5BE10_9BURK</name>
<dbReference type="PROSITE" id="PS51831">
    <property type="entry name" value="HD"/>
    <property type="match status" value="1"/>
</dbReference>
<dbReference type="SMART" id="SM00471">
    <property type="entry name" value="HDc"/>
    <property type="match status" value="1"/>
</dbReference>
<dbReference type="Pfam" id="PF11871">
    <property type="entry name" value="DUF3391"/>
    <property type="match status" value="1"/>
</dbReference>
<dbReference type="InterPro" id="IPR006674">
    <property type="entry name" value="HD_domain"/>
</dbReference>
<dbReference type="CDD" id="cd00077">
    <property type="entry name" value="HDc"/>
    <property type="match status" value="1"/>
</dbReference>
<organism evidence="3 4">
    <name type="scientific">Pseudoduganella violacea</name>
    <dbReference type="NCBI Taxonomy" id="1715466"/>
    <lineage>
        <taxon>Bacteria</taxon>
        <taxon>Pseudomonadati</taxon>
        <taxon>Pseudomonadota</taxon>
        <taxon>Betaproteobacteria</taxon>
        <taxon>Burkholderiales</taxon>
        <taxon>Oxalobacteraceae</taxon>
        <taxon>Telluria group</taxon>
        <taxon>Pseudoduganella</taxon>
    </lineage>
</organism>
<feature type="domain" description="HD" evidence="1">
    <location>
        <begin position="159"/>
        <end position="282"/>
    </location>
</feature>